<keyword evidence="3" id="KW-1185">Reference proteome</keyword>
<dbReference type="RefSeq" id="YP_008060476.1">
    <property type="nucleotide sequence ID" value="NC_021343.1"/>
</dbReference>
<dbReference type="InterPro" id="IPR007538">
    <property type="entry name" value="dATP/dGTP_dipphydrolase_MazZ"/>
</dbReference>
<name>R4JG80_9CAUD</name>
<reference evidence="2 3" key="1">
    <citation type="submission" date="2013-01" db="EMBL/GenBank/DDBJ databases">
        <title>The complete genome sequence of bacteriophage ST79, a lytic bacteriophage that lysed Burkholderia pseudomallai.</title>
        <authorList>
            <person name="Yordpratum U."/>
            <person name="Stone J.K."/>
            <person name="Bollig M.C."/>
            <person name="Tangphatsornruang S."/>
            <person name="Tattawasart U."/>
            <person name="Wongratanacheewin S."/>
            <person name="Keim P."/>
            <person name="Tuanyok A."/>
            <person name="Sermswan R.W."/>
        </authorList>
    </citation>
    <scope>NUCLEOTIDE SEQUENCE [LARGE SCALE GENOMIC DNA]</scope>
</reference>
<dbReference type="KEGG" id="vg:16194850"/>
<gene>
    <name evidence="2" type="ORF">ST79_002</name>
</gene>
<dbReference type="Proteomes" id="UP000013566">
    <property type="component" value="Segment"/>
</dbReference>
<evidence type="ECO:0000313" key="3">
    <source>
        <dbReference type="Proteomes" id="UP000013566"/>
    </source>
</evidence>
<feature type="domain" description="dATP/dGTP diphosphohydrolase MazZ" evidence="1">
    <location>
        <begin position="187"/>
        <end position="278"/>
    </location>
</feature>
<evidence type="ECO:0000313" key="2">
    <source>
        <dbReference type="EMBL" id="AGK86761.1"/>
    </source>
</evidence>
<organism evidence="2 3">
    <name type="scientific">Burkholderia phage ST79</name>
    <dbReference type="NCBI Taxonomy" id="1282994"/>
    <lineage>
        <taxon>Viruses</taxon>
        <taxon>Duplodnaviria</taxon>
        <taxon>Heunggongvirae</taxon>
        <taxon>Uroviricota</taxon>
        <taxon>Caudoviricetes</taxon>
        <taxon>Peduoviridae</taxon>
        <taxon>Nampongvirus</taxon>
        <taxon>Nampongvirus ST79</taxon>
    </lineage>
</organism>
<sequence>MKTIANELRDELRAAHIIIRNALGVATFDQKIAWGNANERDGVIGEGTTRAYERQAAIDGGDADRLYCELRNADRIIANAAALLSAHQLDLWAVANRQAGAVLAQQARDDVRTALLDRAVHTRAVAQIGIDAGDSRGDQTVVVLKPVGELSAADVATLRRVLSSAPRDPRVMLMPAEFDMHAFLRRQRAFSARTFGPGRLTARVCDHIRKELSEVEAAPDDLREWVDVILLGLDGAWRTGATPEQITAALAAKLTTNEGRTWPDWRTCDPDRAIEHITDRGAHVA</sequence>
<dbReference type="OrthoDB" id="11805at10239"/>
<accession>R4JG80</accession>
<dbReference type="EMBL" id="KC462197">
    <property type="protein sequence ID" value="AGK86761.1"/>
    <property type="molecule type" value="Genomic_DNA"/>
</dbReference>
<proteinExistence type="predicted"/>
<evidence type="ECO:0000259" key="1">
    <source>
        <dbReference type="Pfam" id="PF04447"/>
    </source>
</evidence>
<dbReference type="GeneID" id="16194850"/>
<dbReference type="Pfam" id="PF04447">
    <property type="entry name" value="dATP-dGTP_PPHyd"/>
    <property type="match status" value="1"/>
</dbReference>
<protein>
    <recommendedName>
        <fullName evidence="1">dATP/dGTP diphosphohydrolase MazZ domain-containing protein</fullName>
    </recommendedName>
</protein>